<sequence length="164" mass="18601">MYPSNCRRKGLAFSRNSGMDSPDGIKEGRRLPVSLQYAKSRPRRCIKVGNHQREGLVSNGGWGWGLRLQGVPAPLLDGWGIVNDQLAANRAKCIHEETNPCERWIHGFVVALPFAGFGTLLEWMAHHYAVRWMNRPVEISMIRSELNKIFVPKDYFKAVVSKLI</sequence>
<comment type="caution">
    <text evidence="2">The sequence shown here is derived from an EMBL/GenBank/DDBJ whole genome shotgun (WGS) entry which is preliminary data.</text>
</comment>
<accession>A0AAV4P873</accession>
<dbReference type="EMBL" id="BPLR01021719">
    <property type="protein sequence ID" value="GIX92839.1"/>
    <property type="molecule type" value="Genomic_DNA"/>
</dbReference>
<keyword evidence="1" id="KW-1133">Transmembrane helix</keyword>
<gene>
    <name evidence="2" type="ORF">CEXT_23591</name>
</gene>
<keyword evidence="3" id="KW-1185">Reference proteome</keyword>
<name>A0AAV4P873_CAEEX</name>
<feature type="transmembrane region" description="Helical" evidence="1">
    <location>
        <begin position="104"/>
        <end position="125"/>
    </location>
</feature>
<organism evidence="2 3">
    <name type="scientific">Caerostris extrusa</name>
    <name type="common">Bark spider</name>
    <name type="synonym">Caerostris bankana</name>
    <dbReference type="NCBI Taxonomy" id="172846"/>
    <lineage>
        <taxon>Eukaryota</taxon>
        <taxon>Metazoa</taxon>
        <taxon>Ecdysozoa</taxon>
        <taxon>Arthropoda</taxon>
        <taxon>Chelicerata</taxon>
        <taxon>Arachnida</taxon>
        <taxon>Araneae</taxon>
        <taxon>Araneomorphae</taxon>
        <taxon>Entelegynae</taxon>
        <taxon>Araneoidea</taxon>
        <taxon>Araneidae</taxon>
        <taxon>Caerostris</taxon>
    </lineage>
</organism>
<evidence type="ECO:0000256" key="1">
    <source>
        <dbReference type="SAM" id="Phobius"/>
    </source>
</evidence>
<keyword evidence="1" id="KW-0472">Membrane</keyword>
<proteinExistence type="predicted"/>
<reference evidence="2 3" key="1">
    <citation type="submission" date="2021-06" db="EMBL/GenBank/DDBJ databases">
        <title>Caerostris extrusa draft genome.</title>
        <authorList>
            <person name="Kono N."/>
            <person name="Arakawa K."/>
        </authorList>
    </citation>
    <scope>NUCLEOTIDE SEQUENCE [LARGE SCALE GENOMIC DNA]</scope>
</reference>
<evidence type="ECO:0000313" key="3">
    <source>
        <dbReference type="Proteomes" id="UP001054945"/>
    </source>
</evidence>
<dbReference type="Proteomes" id="UP001054945">
    <property type="component" value="Unassembled WGS sequence"/>
</dbReference>
<dbReference type="AlphaFoldDB" id="A0AAV4P873"/>
<protein>
    <submittedName>
        <fullName evidence="2">Uncharacterized protein</fullName>
    </submittedName>
</protein>
<evidence type="ECO:0000313" key="2">
    <source>
        <dbReference type="EMBL" id="GIX92839.1"/>
    </source>
</evidence>
<keyword evidence="1" id="KW-0812">Transmembrane</keyword>